<sequence length="123" mass="13971">MNYQDGTAAEEPTPIGRAFAALSDPYRRSVCRYAMRTDAVQLDHVEIADYIVDRTREGTSDDPDRRTVATELRHVHLPKLEDAGLVEYDRERGVVRADRETIAAQLDRLRETVADLRDSRVDG</sequence>
<keyword evidence="3" id="KW-1185">Reference proteome</keyword>
<dbReference type="InterPro" id="IPR055768">
    <property type="entry name" value="DUF7344"/>
</dbReference>
<dbReference type="RefSeq" id="WP_277519851.1">
    <property type="nucleotide sequence ID" value="NZ_JAMQOT010000001.1"/>
</dbReference>
<evidence type="ECO:0000259" key="1">
    <source>
        <dbReference type="Pfam" id="PF24035"/>
    </source>
</evidence>
<evidence type="ECO:0000313" key="3">
    <source>
        <dbReference type="Proteomes" id="UP001154061"/>
    </source>
</evidence>
<feature type="domain" description="DUF7344" evidence="1">
    <location>
        <begin position="19"/>
        <end position="96"/>
    </location>
</feature>
<reference evidence="2" key="1">
    <citation type="submission" date="2022-06" db="EMBL/GenBank/DDBJ databases">
        <title>Natrinema sp. a new haloarchaeum isolate from saline soil.</title>
        <authorList>
            <person name="Strakova D."/>
            <person name="Galisteo C."/>
            <person name="Sanchez-Porro C."/>
            <person name="Ventosa A."/>
        </authorList>
    </citation>
    <scope>NUCLEOTIDE SEQUENCE</scope>
    <source>
        <strain evidence="2">S1CR25-10</strain>
    </source>
</reference>
<organism evidence="2 3">
    <name type="scientific">Natrinema salsiterrestre</name>
    <dbReference type="NCBI Taxonomy" id="2950540"/>
    <lineage>
        <taxon>Archaea</taxon>
        <taxon>Methanobacteriati</taxon>
        <taxon>Methanobacteriota</taxon>
        <taxon>Stenosarchaea group</taxon>
        <taxon>Halobacteria</taxon>
        <taxon>Halobacteriales</taxon>
        <taxon>Natrialbaceae</taxon>
        <taxon>Natrinema</taxon>
    </lineage>
</organism>
<dbReference type="Proteomes" id="UP001154061">
    <property type="component" value="Unassembled WGS sequence"/>
</dbReference>
<dbReference type="AlphaFoldDB" id="A0A9Q4Q1J8"/>
<evidence type="ECO:0000313" key="2">
    <source>
        <dbReference type="EMBL" id="MDF9744363.1"/>
    </source>
</evidence>
<dbReference type="Gene3D" id="1.10.10.10">
    <property type="entry name" value="Winged helix-like DNA-binding domain superfamily/Winged helix DNA-binding domain"/>
    <property type="match status" value="1"/>
</dbReference>
<dbReference type="Pfam" id="PF24035">
    <property type="entry name" value="DUF7344"/>
    <property type="match status" value="1"/>
</dbReference>
<dbReference type="EMBL" id="JAMQOT010000001">
    <property type="protein sequence ID" value="MDF9744363.1"/>
    <property type="molecule type" value="Genomic_DNA"/>
</dbReference>
<comment type="caution">
    <text evidence="2">The sequence shown here is derived from an EMBL/GenBank/DDBJ whole genome shotgun (WGS) entry which is preliminary data.</text>
</comment>
<proteinExistence type="predicted"/>
<accession>A0A9Q4Q1J8</accession>
<name>A0A9Q4Q1J8_9EURY</name>
<dbReference type="InterPro" id="IPR036388">
    <property type="entry name" value="WH-like_DNA-bd_sf"/>
</dbReference>
<protein>
    <recommendedName>
        <fullName evidence="1">DUF7344 domain-containing protein</fullName>
    </recommendedName>
</protein>
<gene>
    <name evidence="2" type="ORF">NDI89_02080</name>
</gene>